<dbReference type="GO" id="GO:0016740">
    <property type="term" value="F:transferase activity"/>
    <property type="evidence" value="ECO:0007669"/>
    <property type="project" value="UniProtKB-KW"/>
</dbReference>
<sequence>MSAGDEAFERPLQGVKVLELSQIMAGPTCGLMLADMGAEVFKVEKFPAGDDSRNYRREGDSGLPPSFMMLNRGKRSIGINFKSPEGKRALLRMVAQADVLTENFRLGVMERLGLGYDVLKEINPALIYCSVTGYGREGPLASKGGFDLILQAFSGLISVTGEEGAEPVKPGISIADVNAGVLAATGILAAYIHRLRTGKGQRVDTSLLQASMQQLYWYAAAYFSRGIVPKPSGTAHPLVAPYQVFRCADGRMAIGGANQANWERIADVLGHPDWKTDPRFDSPEVRHANRKILAGLIEEVLAGDTLAVWLERFDAASIPAGPVNDVGQALEHEQARAVRMVVDVEAPKGGSSDSMRALGLPILFNGTTHIASSAAPSVGEDSADILREFAFSDAEIDELVACGAIFQAEHGRGRTAGTTTEAVAS</sequence>
<dbReference type="InterPro" id="IPR050483">
    <property type="entry name" value="CoA-transferase_III_domain"/>
</dbReference>
<dbReference type="EMBL" id="CAJZAG010000013">
    <property type="protein sequence ID" value="CAG9184652.1"/>
    <property type="molecule type" value="Genomic_DNA"/>
</dbReference>
<proteinExistence type="predicted"/>
<dbReference type="Proteomes" id="UP000706525">
    <property type="component" value="Unassembled WGS sequence"/>
</dbReference>
<reference evidence="2 3" key="1">
    <citation type="submission" date="2021-08" db="EMBL/GenBank/DDBJ databases">
        <authorList>
            <person name="Peeters C."/>
        </authorList>
    </citation>
    <scope>NUCLEOTIDE SEQUENCE [LARGE SCALE GENOMIC DNA]</scope>
    <source>
        <strain evidence="2 3">LMG 32289</strain>
    </source>
</reference>
<dbReference type="Pfam" id="PF02515">
    <property type="entry name" value="CoA_transf_3"/>
    <property type="match status" value="1"/>
</dbReference>
<dbReference type="Gene3D" id="3.30.1540.10">
    <property type="entry name" value="formyl-coa transferase, domain 3"/>
    <property type="match status" value="1"/>
</dbReference>
<dbReference type="EC" id="2.8.3.19" evidence="2"/>
<protein>
    <submittedName>
        <fullName evidence="2">Acetyl-CoA:oxalate CoA-transferase</fullName>
        <ecNumber evidence="2">2.8.3.19</ecNumber>
    </submittedName>
</protein>
<dbReference type="InterPro" id="IPR023606">
    <property type="entry name" value="CoA-Trfase_III_dom_1_sf"/>
</dbReference>
<gene>
    <name evidence="2" type="primary">uctC_10</name>
    <name evidence="2" type="ORF">LMG32289_05679</name>
</gene>
<dbReference type="InterPro" id="IPR003673">
    <property type="entry name" value="CoA-Trfase_fam_III"/>
</dbReference>
<dbReference type="PANTHER" id="PTHR48207">
    <property type="entry name" value="SUCCINATE--HYDROXYMETHYLGLUTARATE COA-TRANSFERASE"/>
    <property type="match status" value="1"/>
</dbReference>
<accession>A0ABM8XW76</accession>
<dbReference type="PANTHER" id="PTHR48207:SF4">
    <property type="entry name" value="BLL6097 PROTEIN"/>
    <property type="match status" value="1"/>
</dbReference>
<organism evidence="2 3">
    <name type="scientific">Cupriavidus pampae</name>
    <dbReference type="NCBI Taxonomy" id="659251"/>
    <lineage>
        <taxon>Bacteria</taxon>
        <taxon>Pseudomonadati</taxon>
        <taxon>Pseudomonadota</taxon>
        <taxon>Betaproteobacteria</taxon>
        <taxon>Burkholderiales</taxon>
        <taxon>Burkholderiaceae</taxon>
        <taxon>Cupriavidus</taxon>
    </lineage>
</organism>
<name>A0ABM8XW76_9BURK</name>
<comment type="caution">
    <text evidence="2">The sequence shown here is derived from an EMBL/GenBank/DDBJ whole genome shotgun (WGS) entry which is preliminary data.</text>
</comment>
<evidence type="ECO:0000313" key="3">
    <source>
        <dbReference type="Proteomes" id="UP000706525"/>
    </source>
</evidence>
<evidence type="ECO:0000313" key="2">
    <source>
        <dbReference type="EMBL" id="CAG9184652.1"/>
    </source>
</evidence>
<dbReference type="Gene3D" id="3.40.50.10540">
    <property type="entry name" value="Crotonobetainyl-coa:carnitine coa-transferase, domain 1"/>
    <property type="match status" value="1"/>
</dbReference>
<keyword evidence="3" id="KW-1185">Reference proteome</keyword>
<dbReference type="InterPro" id="IPR044855">
    <property type="entry name" value="CoA-Trfase_III_dom3_sf"/>
</dbReference>
<keyword evidence="1 2" id="KW-0808">Transferase</keyword>
<evidence type="ECO:0000256" key="1">
    <source>
        <dbReference type="ARBA" id="ARBA00022679"/>
    </source>
</evidence>
<dbReference type="SUPFAM" id="SSF89796">
    <property type="entry name" value="CoA-transferase family III (CaiB/BaiF)"/>
    <property type="match status" value="1"/>
</dbReference>
<dbReference type="RefSeq" id="WP_223994401.1">
    <property type="nucleotide sequence ID" value="NZ_CAJZAG010000013.1"/>
</dbReference>